<comment type="caution">
    <text evidence="1">The sequence shown here is derived from an EMBL/GenBank/DDBJ whole genome shotgun (WGS) entry which is preliminary data.</text>
</comment>
<dbReference type="EMBL" id="PEBD01000004">
    <property type="protein sequence ID" value="PHV68359.1"/>
    <property type="molecule type" value="Genomic_DNA"/>
</dbReference>
<dbReference type="InterPro" id="IPR012349">
    <property type="entry name" value="Split_barrel_FMN-bd"/>
</dbReference>
<accession>A0A2G3PR75</accession>
<gene>
    <name evidence="1" type="ORF">CSW57_03760</name>
</gene>
<evidence type="ECO:0000313" key="2">
    <source>
        <dbReference type="Proteomes" id="UP000225108"/>
    </source>
</evidence>
<name>A0A2G3PR75_WILMA</name>
<dbReference type="AlphaFoldDB" id="A0A2G3PR75"/>
<proteinExistence type="predicted"/>
<evidence type="ECO:0000313" key="1">
    <source>
        <dbReference type="EMBL" id="PHV68359.1"/>
    </source>
</evidence>
<dbReference type="RefSeq" id="WP_099381495.1">
    <property type="nucleotide sequence ID" value="NZ_PEBD01000004.1"/>
</dbReference>
<dbReference type="Gene3D" id="2.30.110.10">
    <property type="entry name" value="Electron Transport, Fmn-binding Protein, Chain A"/>
    <property type="match status" value="1"/>
</dbReference>
<reference evidence="1 2" key="1">
    <citation type="submission" date="2017-10" db="EMBL/GenBank/DDBJ databases">
        <title>The draft genome sequence of Williamsia sp. BULT 1.1 isolated from the semi-arid grassland soils from South Africa.</title>
        <authorList>
            <person name="Kabwe M.H."/>
            <person name="Govender N."/>
            <person name="Mutseka Lunga P."/>
            <person name="Vikram S."/>
            <person name="Makhalanyane T.P."/>
        </authorList>
    </citation>
    <scope>NUCLEOTIDE SEQUENCE [LARGE SCALE GENOMIC DNA]</scope>
    <source>
        <strain evidence="1 2">BULT 1.1</strain>
    </source>
</reference>
<protein>
    <recommendedName>
        <fullName evidence="3">Nitroreductase family deazaflavin-dependent oxidoreductase</fullName>
    </recommendedName>
</protein>
<sequence length="116" mass="12400">MNTFQKVAGAVNKVVVAAMKAPGVDKIAGGSMLTLTYTGRKSGKTFSLPVSYKQRGDELLIGVALPDKKNWWRNFSGEGGPVTVTLHGAERTGHAVSRRNDRGQVSVKVTLDEKSA</sequence>
<dbReference type="Proteomes" id="UP000225108">
    <property type="component" value="Unassembled WGS sequence"/>
</dbReference>
<organism evidence="1 2">
    <name type="scientific">Williamsia marianensis</name>
    <dbReference type="NCBI Taxonomy" id="85044"/>
    <lineage>
        <taxon>Bacteria</taxon>
        <taxon>Bacillati</taxon>
        <taxon>Actinomycetota</taxon>
        <taxon>Actinomycetes</taxon>
        <taxon>Mycobacteriales</taxon>
        <taxon>Nocardiaceae</taxon>
        <taxon>Williamsia</taxon>
    </lineage>
</organism>
<evidence type="ECO:0008006" key="3">
    <source>
        <dbReference type="Google" id="ProtNLM"/>
    </source>
</evidence>